<evidence type="ECO:0000313" key="2">
    <source>
        <dbReference type="Proteomes" id="UP000275504"/>
    </source>
</evidence>
<name>A0A381CXS8_CAMJU</name>
<gene>
    <name evidence="1" type="ORF">NCTC11951_00220</name>
</gene>
<reference evidence="1 2" key="1">
    <citation type="submission" date="2018-12" db="EMBL/GenBank/DDBJ databases">
        <authorList>
            <consortium name="Pathogen Informatics"/>
        </authorList>
    </citation>
    <scope>NUCLEOTIDE SEQUENCE [LARGE SCALE GENOMIC DNA]</scope>
    <source>
        <strain evidence="1 2">NCTC11951</strain>
    </source>
</reference>
<accession>A0A381CXS8</accession>
<sequence>MKKTQRDVMVLASYRREISLNTRMSKDKTKYSRKEKHKKAYYA</sequence>
<protein>
    <submittedName>
        <fullName evidence="1">Uncharacterized protein</fullName>
    </submittedName>
</protein>
<organism evidence="1 2">
    <name type="scientific">Campylobacter jejuni subsp. doylei</name>
    <dbReference type="NCBI Taxonomy" id="32021"/>
    <lineage>
        <taxon>Bacteria</taxon>
        <taxon>Pseudomonadati</taxon>
        <taxon>Campylobacterota</taxon>
        <taxon>Epsilonproteobacteria</taxon>
        <taxon>Campylobacterales</taxon>
        <taxon>Campylobacteraceae</taxon>
        <taxon>Campylobacter</taxon>
    </lineage>
</organism>
<dbReference type="EMBL" id="LR134359">
    <property type="protein sequence ID" value="VEG60357.1"/>
    <property type="molecule type" value="Genomic_DNA"/>
</dbReference>
<evidence type="ECO:0000313" key="1">
    <source>
        <dbReference type="EMBL" id="VEG60357.1"/>
    </source>
</evidence>
<dbReference type="AlphaFoldDB" id="A0A381CXS8"/>
<proteinExistence type="predicted"/>
<dbReference type="Proteomes" id="UP000275504">
    <property type="component" value="Chromosome"/>
</dbReference>